<proteinExistence type="inferred from homology"/>
<organism evidence="7 8">
    <name type="scientific">Porphyridium purpureum</name>
    <name type="common">Red alga</name>
    <name type="synonym">Porphyridium cruentum</name>
    <dbReference type="NCBI Taxonomy" id="35688"/>
    <lineage>
        <taxon>Eukaryota</taxon>
        <taxon>Rhodophyta</taxon>
        <taxon>Bangiophyceae</taxon>
        <taxon>Porphyridiales</taxon>
        <taxon>Porphyridiaceae</taxon>
        <taxon>Porphyridium</taxon>
    </lineage>
</organism>
<dbReference type="GO" id="GO:1902977">
    <property type="term" value="P:mitotic DNA replication preinitiation complex assembly"/>
    <property type="evidence" value="ECO:0007669"/>
    <property type="project" value="TreeGrafter"/>
</dbReference>
<dbReference type="Pfam" id="PF02724">
    <property type="entry name" value="CDC45"/>
    <property type="match status" value="1"/>
</dbReference>
<gene>
    <name evidence="7" type="ORF">FVE85_1612</name>
</gene>
<dbReference type="Proteomes" id="UP000324585">
    <property type="component" value="Unassembled WGS sequence"/>
</dbReference>
<dbReference type="AlphaFoldDB" id="A0A5J4YYA8"/>
<evidence type="ECO:0000256" key="4">
    <source>
        <dbReference type="ARBA" id="ARBA00023242"/>
    </source>
</evidence>
<dbReference type="PANTHER" id="PTHR10507">
    <property type="entry name" value="CDC45-RELATED PROTEIN"/>
    <property type="match status" value="1"/>
</dbReference>
<dbReference type="GO" id="GO:0051301">
    <property type="term" value="P:cell division"/>
    <property type="evidence" value="ECO:0007669"/>
    <property type="project" value="UniProtKB-KW"/>
</dbReference>
<feature type="compositionally biased region" description="Basic residues" evidence="6">
    <location>
        <begin position="217"/>
        <end position="233"/>
    </location>
</feature>
<dbReference type="InterPro" id="IPR003874">
    <property type="entry name" value="CDC45"/>
</dbReference>
<dbReference type="GO" id="GO:0000727">
    <property type="term" value="P:double-strand break repair via break-induced replication"/>
    <property type="evidence" value="ECO:0007669"/>
    <property type="project" value="TreeGrafter"/>
</dbReference>
<keyword evidence="8" id="KW-1185">Reference proteome</keyword>
<dbReference type="OMA" id="HQESGVD"/>
<evidence type="ECO:0000313" key="7">
    <source>
        <dbReference type="EMBL" id="KAA8495457.1"/>
    </source>
</evidence>
<dbReference type="GO" id="GO:0003688">
    <property type="term" value="F:DNA replication origin binding"/>
    <property type="evidence" value="ECO:0007669"/>
    <property type="project" value="TreeGrafter"/>
</dbReference>
<protein>
    <submittedName>
        <fullName evidence="7">Cell division control protein 45-like</fullName>
    </submittedName>
</protein>
<evidence type="ECO:0000313" key="8">
    <source>
        <dbReference type="Proteomes" id="UP000324585"/>
    </source>
</evidence>
<feature type="region of interest" description="Disordered" evidence="6">
    <location>
        <begin position="175"/>
        <end position="256"/>
    </location>
</feature>
<comment type="similarity">
    <text evidence="2">Belongs to the CDC45 family.</text>
</comment>
<feature type="compositionally biased region" description="Acidic residues" evidence="6">
    <location>
        <begin position="175"/>
        <end position="185"/>
    </location>
</feature>
<name>A0A5J4YYA8_PORPP</name>
<dbReference type="EMBL" id="VRMN01000003">
    <property type="protein sequence ID" value="KAA8495457.1"/>
    <property type="molecule type" value="Genomic_DNA"/>
</dbReference>
<sequence length="686" mass="76111">MLVRPEAFGELWQQLKLGCARAHQKGVPIFVACAEVDAVAASKIVSAMLRAEAMEHTLVPVADYDELRVAFRNALDAAETASSSSISSAESKYLAVLIGCGAAANLDELLLEGSPDQARVAMLVIDPRRPVHLANIDSAQIHLLDDTPVPNEYPVLGFEDYLGFVPTPADEWYADDLLDSQGDDSDTGRGDEGDIGSVSAQGNNQISKARQAEGSKSSKKRRRKKVSARREKRRVVDGLADEDEADLDDDDEDTENTREARAFAREYYSQCVWSTPSAVHAYAMVASVNKADAESVWFAMIGLADQYFFRRISHAQYSDCYRYLRDEIPRHTGFEQDENDDTNSAFAGNRFGESNNNGSLFSRQSLEASTQSSRIRYSRELHVELLRHTSLLDALLYSSVLSARLGSWRQSGRRKVQELLASIGIPLSDAKQNYYYMDTTRRESLLERIPSMCAELFGVRELAHPGFTKSLAGYSGSLSACDAALAAAAMLVHESNPSEESAANSTSSHQRLQEKTHEVSDRVVLFWRSSDSLSLRPVDLRTGIERALLLQKVVQMEVSAVLEGRRFVSGGAFRYAFLHHTQNKEYVSDALVLTRIGLQLQTVFGVMQKARKKPFVLVARTQCGKFWNAVALSPDANQPNNYSNLLREAARKIRAPVRCTGFHHGHVLIADGYEQDVIRFLHDSLA</sequence>
<evidence type="ECO:0000256" key="2">
    <source>
        <dbReference type="ARBA" id="ARBA00010727"/>
    </source>
</evidence>
<feature type="compositionally biased region" description="Polar residues" evidence="6">
    <location>
        <begin position="198"/>
        <end position="208"/>
    </location>
</feature>
<dbReference type="GO" id="GO:0006270">
    <property type="term" value="P:DNA replication initiation"/>
    <property type="evidence" value="ECO:0007669"/>
    <property type="project" value="InterPro"/>
</dbReference>
<evidence type="ECO:0000256" key="1">
    <source>
        <dbReference type="ARBA" id="ARBA00004123"/>
    </source>
</evidence>
<dbReference type="GO" id="GO:0003697">
    <property type="term" value="F:single-stranded DNA binding"/>
    <property type="evidence" value="ECO:0007669"/>
    <property type="project" value="TreeGrafter"/>
</dbReference>
<comment type="subcellular location">
    <subcellularLocation>
        <location evidence="1">Nucleus</location>
    </subcellularLocation>
</comment>
<evidence type="ECO:0000256" key="6">
    <source>
        <dbReference type="SAM" id="MobiDB-lite"/>
    </source>
</evidence>
<keyword evidence="3" id="KW-0235">DNA replication</keyword>
<evidence type="ECO:0000256" key="3">
    <source>
        <dbReference type="ARBA" id="ARBA00022705"/>
    </source>
</evidence>
<keyword evidence="5" id="KW-0131">Cell cycle</keyword>
<keyword evidence="4" id="KW-0539">Nucleus</keyword>
<feature type="compositionally biased region" description="Acidic residues" evidence="6">
    <location>
        <begin position="239"/>
        <end position="254"/>
    </location>
</feature>
<keyword evidence="7" id="KW-0132">Cell division</keyword>
<reference evidence="8" key="1">
    <citation type="journal article" date="2019" name="Nat. Commun.">
        <title>Expansion of phycobilisome linker gene families in mesophilic red algae.</title>
        <authorList>
            <person name="Lee J."/>
            <person name="Kim D."/>
            <person name="Bhattacharya D."/>
            <person name="Yoon H.S."/>
        </authorList>
    </citation>
    <scope>NUCLEOTIDE SEQUENCE [LARGE SCALE GENOMIC DNA]</scope>
    <source>
        <strain evidence="8">CCMP 1328</strain>
    </source>
</reference>
<dbReference type="GO" id="GO:0003682">
    <property type="term" value="F:chromatin binding"/>
    <property type="evidence" value="ECO:0007669"/>
    <property type="project" value="TreeGrafter"/>
</dbReference>
<comment type="caution">
    <text evidence="7">The sequence shown here is derived from an EMBL/GenBank/DDBJ whole genome shotgun (WGS) entry which is preliminary data.</text>
</comment>
<dbReference type="PANTHER" id="PTHR10507:SF0">
    <property type="entry name" value="CELL DIVISION CONTROL PROTEIN 45 HOMOLOG"/>
    <property type="match status" value="1"/>
</dbReference>
<accession>A0A5J4YYA8</accession>
<dbReference type="OrthoDB" id="10258882at2759"/>
<dbReference type="GO" id="GO:0031261">
    <property type="term" value="C:DNA replication preinitiation complex"/>
    <property type="evidence" value="ECO:0007669"/>
    <property type="project" value="TreeGrafter"/>
</dbReference>
<evidence type="ECO:0000256" key="5">
    <source>
        <dbReference type="ARBA" id="ARBA00023306"/>
    </source>
</evidence>